<gene>
    <name evidence="1" type="ORF">R3P38DRAFT_302956</name>
</gene>
<comment type="caution">
    <text evidence="1">The sequence shown here is derived from an EMBL/GenBank/DDBJ whole genome shotgun (WGS) entry which is preliminary data.</text>
</comment>
<sequence length="227" mass="24946">MVDFGKRAATTACCTPHFQPAARSRTLHPLRSLRSPRRPRSEAAVLPGPFMRRCLVPLVMPFAGALPRAKAPLLHQPSAFHHFPLVRSLHTSIHQFAFSNAAGVLRHRWTNCRHCPSNSSVHLVDSASCWSSSSPAPYASKSNLSSSSSEWRAMNFMILILKSFTSVVLLSLPIPLTPTLTPTALPALTNIHIPNSPTLIRASHLCSVFANLARCFSPLVVYIRRSL</sequence>
<evidence type="ECO:0000313" key="1">
    <source>
        <dbReference type="EMBL" id="KAK6987748.1"/>
    </source>
</evidence>
<organism evidence="1 2">
    <name type="scientific">Favolaschia claudopus</name>
    <dbReference type="NCBI Taxonomy" id="2862362"/>
    <lineage>
        <taxon>Eukaryota</taxon>
        <taxon>Fungi</taxon>
        <taxon>Dikarya</taxon>
        <taxon>Basidiomycota</taxon>
        <taxon>Agaricomycotina</taxon>
        <taxon>Agaricomycetes</taxon>
        <taxon>Agaricomycetidae</taxon>
        <taxon>Agaricales</taxon>
        <taxon>Marasmiineae</taxon>
        <taxon>Mycenaceae</taxon>
        <taxon>Favolaschia</taxon>
    </lineage>
</organism>
<evidence type="ECO:0000313" key="2">
    <source>
        <dbReference type="Proteomes" id="UP001362999"/>
    </source>
</evidence>
<protein>
    <submittedName>
        <fullName evidence="1">Uncharacterized protein</fullName>
    </submittedName>
</protein>
<name>A0AAV9ZNI4_9AGAR</name>
<dbReference type="EMBL" id="JAWWNJ010000129">
    <property type="protein sequence ID" value="KAK6987748.1"/>
    <property type="molecule type" value="Genomic_DNA"/>
</dbReference>
<dbReference type="AlphaFoldDB" id="A0AAV9ZNI4"/>
<keyword evidence="2" id="KW-1185">Reference proteome</keyword>
<dbReference type="Proteomes" id="UP001362999">
    <property type="component" value="Unassembled WGS sequence"/>
</dbReference>
<reference evidence="1 2" key="1">
    <citation type="journal article" date="2024" name="J Genomics">
        <title>Draft genome sequencing and assembly of Favolaschia claudopus CIRM-BRFM 2984 isolated from oak limbs.</title>
        <authorList>
            <person name="Navarro D."/>
            <person name="Drula E."/>
            <person name="Chaduli D."/>
            <person name="Cazenave R."/>
            <person name="Ahrendt S."/>
            <person name="Wang J."/>
            <person name="Lipzen A."/>
            <person name="Daum C."/>
            <person name="Barry K."/>
            <person name="Grigoriev I.V."/>
            <person name="Favel A."/>
            <person name="Rosso M.N."/>
            <person name="Martin F."/>
        </authorList>
    </citation>
    <scope>NUCLEOTIDE SEQUENCE [LARGE SCALE GENOMIC DNA]</scope>
    <source>
        <strain evidence="1 2">CIRM-BRFM 2984</strain>
    </source>
</reference>
<proteinExistence type="predicted"/>
<accession>A0AAV9ZNI4</accession>